<evidence type="ECO:0000256" key="7">
    <source>
        <dbReference type="SAM" id="SignalP"/>
    </source>
</evidence>
<dbReference type="EC" id="3.5.2.6" evidence="2 5"/>
<gene>
    <name evidence="9" type="primary">bla</name>
    <name evidence="9" type="ORF">QIS96_14195</name>
</gene>
<comment type="catalytic activity">
    <reaction evidence="5">
        <text>a beta-lactam + H2O = a substituted beta-amino acid</text>
        <dbReference type="Rhea" id="RHEA:20401"/>
        <dbReference type="ChEBI" id="CHEBI:15377"/>
        <dbReference type="ChEBI" id="CHEBI:35627"/>
        <dbReference type="ChEBI" id="CHEBI:140347"/>
        <dbReference type="EC" id="3.5.2.6"/>
    </reaction>
</comment>
<protein>
    <recommendedName>
        <fullName evidence="2 5">Beta-lactamase</fullName>
        <ecNumber evidence="2 5">3.5.2.6</ecNumber>
    </recommendedName>
</protein>
<dbReference type="InterPro" id="IPR023650">
    <property type="entry name" value="Beta-lactam_class-A_AS"/>
</dbReference>
<evidence type="ECO:0000313" key="9">
    <source>
        <dbReference type="EMBL" id="MDI3404964.1"/>
    </source>
</evidence>
<dbReference type="PRINTS" id="PR00118">
    <property type="entry name" value="BLACTAMASEA"/>
</dbReference>
<dbReference type="InterPro" id="IPR012338">
    <property type="entry name" value="Beta-lactam/transpept-like"/>
</dbReference>
<dbReference type="InterPro" id="IPR000871">
    <property type="entry name" value="Beta-lactam_class-A"/>
</dbReference>
<comment type="caution">
    <text evidence="9">The sequence shown here is derived from an EMBL/GenBank/DDBJ whole genome shotgun (WGS) entry which is preliminary data.</text>
</comment>
<evidence type="ECO:0000256" key="1">
    <source>
        <dbReference type="ARBA" id="ARBA00009009"/>
    </source>
</evidence>
<feature type="region of interest" description="Disordered" evidence="6">
    <location>
        <begin position="37"/>
        <end position="68"/>
    </location>
</feature>
<evidence type="ECO:0000256" key="5">
    <source>
        <dbReference type="RuleBase" id="RU361140"/>
    </source>
</evidence>
<dbReference type="EMBL" id="JASCIQ010000013">
    <property type="protein sequence ID" value="MDI3404964.1"/>
    <property type="molecule type" value="Genomic_DNA"/>
</dbReference>
<evidence type="ECO:0000259" key="8">
    <source>
        <dbReference type="Pfam" id="PF13354"/>
    </source>
</evidence>
<dbReference type="GO" id="GO:0008800">
    <property type="term" value="F:beta-lactamase activity"/>
    <property type="evidence" value="ECO:0007669"/>
    <property type="project" value="UniProtKB-EC"/>
</dbReference>
<organism evidence="9 10">
    <name type="scientific">Streptomyces cavernicola</name>
    <dbReference type="NCBI Taxonomy" id="3043613"/>
    <lineage>
        <taxon>Bacteria</taxon>
        <taxon>Bacillati</taxon>
        <taxon>Actinomycetota</taxon>
        <taxon>Actinomycetes</taxon>
        <taxon>Kitasatosporales</taxon>
        <taxon>Streptomycetaceae</taxon>
        <taxon>Streptomyces</taxon>
    </lineage>
</organism>
<keyword evidence="4 5" id="KW-0046">Antibiotic resistance</keyword>
<evidence type="ECO:0000256" key="3">
    <source>
        <dbReference type="ARBA" id="ARBA00022801"/>
    </source>
</evidence>
<dbReference type="Pfam" id="PF13354">
    <property type="entry name" value="Beta-lactamase2"/>
    <property type="match status" value="1"/>
</dbReference>
<proteinExistence type="inferred from homology"/>
<keyword evidence="10" id="KW-1185">Reference proteome</keyword>
<dbReference type="PANTHER" id="PTHR35333">
    <property type="entry name" value="BETA-LACTAMASE"/>
    <property type="match status" value="1"/>
</dbReference>
<evidence type="ECO:0000256" key="4">
    <source>
        <dbReference type="ARBA" id="ARBA00023251"/>
    </source>
</evidence>
<feature type="chain" id="PRO_5047216928" description="Beta-lactamase" evidence="7">
    <location>
        <begin position="35"/>
        <end position="328"/>
    </location>
</feature>
<keyword evidence="7" id="KW-0732">Signal</keyword>
<dbReference type="Proteomes" id="UP001223978">
    <property type="component" value="Unassembled WGS sequence"/>
</dbReference>
<keyword evidence="3 5" id="KW-0378">Hydrolase</keyword>
<feature type="domain" description="Beta-lactamase class A catalytic" evidence="8">
    <location>
        <begin position="86"/>
        <end position="302"/>
    </location>
</feature>
<evidence type="ECO:0000256" key="6">
    <source>
        <dbReference type="SAM" id="MobiDB-lite"/>
    </source>
</evidence>
<dbReference type="RefSeq" id="WP_282542910.1">
    <property type="nucleotide sequence ID" value="NZ_JASCIQ010000013.1"/>
</dbReference>
<name>A0ABT6SAF7_9ACTN</name>
<dbReference type="PANTHER" id="PTHR35333:SF3">
    <property type="entry name" value="BETA-LACTAMASE-TYPE TRANSPEPTIDASE FOLD CONTAINING PROTEIN"/>
    <property type="match status" value="1"/>
</dbReference>
<dbReference type="NCBIfam" id="NF033103">
    <property type="entry name" value="bla_class_A"/>
    <property type="match status" value="1"/>
</dbReference>
<evidence type="ECO:0000313" key="10">
    <source>
        <dbReference type="Proteomes" id="UP001223978"/>
    </source>
</evidence>
<accession>A0ABT6SAF7</accession>
<comment type="similarity">
    <text evidence="1 5">Belongs to the class-A beta-lactamase family.</text>
</comment>
<feature type="signal peptide" evidence="7">
    <location>
        <begin position="1"/>
        <end position="34"/>
    </location>
</feature>
<dbReference type="InterPro" id="IPR045155">
    <property type="entry name" value="Beta-lactam_cat"/>
</dbReference>
<sequence length="328" mass="35213">MTPSPSPHTRLRHTMHRAALALAALVLVPLTACGGQDETPKKGGATPASAAGKATPKATDKTGNPQQAAAAKKFKQLERRYDARVGVYAIDTGTGREVAYNDRERFSYASTFKALAAGAVLRKHDDRGMERLVRYEKSDLVDASPVTEKHVETGMTLRELCDAAVRYSDNTAANLLLEDLGGPKGLDGLLEELGDDVTRMERDEPGLSVWDPDSDRDTTSPRAFAEDLRAYVLGDALGKRDRAQLTKWLRTNVTGAELIPAGLPEGWVVGDKSGMGSNYGIRNDIAVVWRPDEAPLVVAVLTNRTEEAAEHENALVADAAAVVAGALK</sequence>
<dbReference type="PROSITE" id="PS00146">
    <property type="entry name" value="BETA_LACTAMASE_A"/>
    <property type="match status" value="1"/>
</dbReference>
<evidence type="ECO:0000256" key="2">
    <source>
        <dbReference type="ARBA" id="ARBA00012865"/>
    </source>
</evidence>
<reference evidence="9 10" key="1">
    <citation type="submission" date="2023-05" db="EMBL/GenBank/DDBJ databases">
        <title>Draft genome sequence of Streptomyces sp. B-S-A6 isolated from a cave soil in Thailand.</title>
        <authorList>
            <person name="Chamroensaksri N."/>
            <person name="Muangham S."/>
        </authorList>
    </citation>
    <scope>NUCLEOTIDE SEQUENCE [LARGE SCALE GENOMIC DNA]</scope>
    <source>
        <strain evidence="9 10">B-S-A6</strain>
    </source>
</reference>
<dbReference type="SUPFAM" id="SSF56601">
    <property type="entry name" value="beta-lactamase/transpeptidase-like"/>
    <property type="match status" value="1"/>
</dbReference>
<dbReference type="Gene3D" id="3.40.710.10">
    <property type="entry name" value="DD-peptidase/beta-lactamase superfamily"/>
    <property type="match status" value="1"/>
</dbReference>